<dbReference type="PANTHER" id="PTHR12436:SF4">
    <property type="entry name" value="LEUKOCYTE RECEPTOR CLUSTER MEMBER 8"/>
    <property type="match status" value="1"/>
</dbReference>
<organism evidence="3 4">
    <name type="scientific">Prorocentrum cordatum</name>
    <dbReference type="NCBI Taxonomy" id="2364126"/>
    <lineage>
        <taxon>Eukaryota</taxon>
        <taxon>Sar</taxon>
        <taxon>Alveolata</taxon>
        <taxon>Dinophyceae</taxon>
        <taxon>Prorocentrales</taxon>
        <taxon>Prorocentraceae</taxon>
        <taxon>Prorocentrum</taxon>
    </lineage>
</organism>
<dbReference type="PANTHER" id="PTHR12436">
    <property type="entry name" value="80 KDA MCM3-ASSOCIATED PROTEIN"/>
    <property type="match status" value="1"/>
</dbReference>
<dbReference type="InterPro" id="IPR043136">
    <property type="entry name" value="B30.2/SPRY_sf"/>
</dbReference>
<dbReference type="EMBL" id="CAUYUJ010018193">
    <property type="protein sequence ID" value="CAK0881498.1"/>
    <property type="molecule type" value="Genomic_DNA"/>
</dbReference>
<feature type="region of interest" description="Disordered" evidence="1">
    <location>
        <begin position="211"/>
        <end position="241"/>
    </location>
</feature>
<sequence>MAAPPGSKRPREDGEEGEGAAADLGWSPHDVDEEVELEFDHLCRFYWGAGCASTPSRAWIGAPRGRPGIVWGSYVFEVKVLGEKDLVRVGWSQSGSSRAVGSEPGSFGFGGSGKKSCANRFADYGRSFGQGDVVGCLLNRDQRFVAFTLNGEYLGRAHSIPRDLDGVPLYPSVCAREAFRVAGYFGHGHTRSGGLPFGYQGYWPLATATDEDRAAPDAGPGGKRARAAPGPEATPEELEARRERALRFQQAGAPAPGTASCQDRFAEGVRKAASTSERPVEGVCTELEKPFLRLTTLPRASDLRPAHVLQQAFALVQERWRQHRDWAWAGEMLRSIRQDLTVQMIRSSFTVEVYELSARLALEAGDFKQFDQSFGPLEELHADAQLGASANAPEFLACRLLYLVLQGGGLALSVFLSRQAACLRAAARAEDPSVAPAWRLRAALAAGRTGQLPAEWAGPAD</sequence>
<gene>
    <name evidence="3" type="ORF">PCOR1329_LOCUS64318</name>
</gene>
<reference evidence="3" key="1">
    <citation type="submission" date="2023-10" db="EMBL/GenBank/DDBJ databases">
        <authorList>
            <person name="Chen Y."/>
            <person name="Shah S."/>
            <person name="Dougan E. K."/>
            <person name="Thang M."/>
            <person name="Chan C."/>
        </authorList>
    </citation>
    <scope>NUCLEOTIDE SEQUENCE [LARGE SCALE GENOMIC DNA]</scope>
</reference>
<protein>
    <recommendedName>
        <fullName evidence="2">B30.2/SPRY domain-containing protein</fullName>
    </recommendedName>
</protein>
<keyword evidence="4" id="KW-1185">Reference proteome</keyword>
<name>A0ABN9W913_9DINO</name>
<dbReference type="PROSITE" id="PS50188">
    <property type="entry name" value="B302_SPRY"/>
    <property type="match status" value="1"/>
</dbReference>
<feature type="domain" description="B30.2/SPRY" evidence="2">
    <location>
        <begin position="4"/>
        <end position="190"/>
    </location>
</feature>
<evidence type="ECO:0000313" key="4">
    <source>
        <dbReference type="Proteomes" id="UP001189429"/>
    </source>
</evidence>
<comment type="caution">
    <text evidence="3">The sequence shown here is derived from an EMBL/GenBank/DDBJ whole genome shotgun (WGS) entry which is preliminary data.</text>
</comment>
<dbReference type="Pfam" id="PF00622">
    <property type="entry name" value="SPRY"/>
    <property type="match status" value="1"/>
</dbReference>
<evidence type="ECO:0000313" key="3">
    <source>
        <dbReference type="EMBL" id="CAK0881498.1"/>
    </source>
</evidence>
<evidence type="ECO:0000259" key="2">
    <source>
        <dbReference type="PROSITE" id="PS50188"/>
    </source>
</evidence>
<dbReference type="InterPro" id="IPR013320">
    <property type="entry name" value="ConA-like_dom_sf"/>
</dbReference>
<dbReference type="SMART" id="SM00449">
    <property type="entry name" value="SPRY"/>
    <property type="match status" value="1"/>
</dbReference>
<dbReference type="Gene3D" id="2.60.120.920">
    <property type="match status" value="1"/>
</dbReference>
<evidence type="ECO:0000256" key="1">
    <source>
        <dbReference type="SAM" id="MobiDB-lite"/>
    </source>
</evidence>
<dbReference type="Proteomes" id="UP001189429">
    <property type="component" value="Unassembled WGS sequence"/>
</dbReference>
<dbReference type="InterPro" id="IPR045107">
    <property type="entry name" value="SAC3/GANP/THP3"/>
</dbReference>
<proteinExistence type="predicted"/>
<dbReference type="InterPro" id="IPR003877">
    <property type="entry name" value="SPRY_dom"/>
</dbReference>
<dbReference type="SUPFAM" id="SSF49899">
    <property type="entry name" value="Concanavalin A-like lectins/glucanases"/>
    <property type="match status" value="1"/>
</dbReference>
<feature type="region of interest" description="Disordered" evidence="1">
    <location>
        <begin position="1"/>
        <end position="27"/>
    </location>
</feature>
<accession>A0ABN9W913</accession>
<dbReference type="Gene3D" id="1.25.40.990">
    <property type="match status" value="1"/>
</dbReference>
<dbReference type="InterPro" id="IPR001870">
    <property type="entry name" value="B30.2/SPRY"/>
</dbReference>